<evidence type="ECO:0000313" key="1">
    <source>
        <dbReference type="EMBL" id="GFE37438.1"/>
    </source>
</evidence>
<dbReference type="Proteomes" id="UP000431826">
    <property type="component" value="Unassembled WGS sequence"/>
</dbReference>
<dbReference type="Gene3D" id="2.50.20.20">
    <property type="match status" value="1"/>
</dbReference>
<evidence type="ECO:0000313" key="2">
    <source>
        <dbReference type="Proteomes" id="UP000431826"/>
    </source>
</evidence>
<comment type="caution">
    <text evidence="1">The sequence shown here is derived from an EMBL/GenBank/DDBJ whole genome shotgun (WGS) entry which is preliminary data.</text>
</comment>
<accession>A0A640UMY9</accession>
<gene>
    <name evidence="1" type="ORF">Stube_21110</name>
</gene>
<name>A0A640UMY9_9ACTN</name>
<dbReference type="AlphaFoldDB" id="A0A640UMY9"/>
<keyword evidence="1" id="KW-0449">Lipoprotein</keyword>
<keyword evidence="2" id="KW-1185">Reference proteome</keyword>
<dbReference type="EMBL" id="BLIR01000001">
    <property type="protein sequence ID" value="GFE37438.1"/>
    <property type="molecule type" value="Genomic_DNA"/>
</dbReference>
<proteinExistence type="predicted"/>
<protein>
    <submittedName>
        <fullName evidence="1">Lipoprotein</fullName>
    </submittedName>
</protein>
<dbReference type="GeneID" id="96283248"/>
<organism evidence="1 2">
    <name type="scientific">Streptomyces tubercidicus</name>
    <dbReference type="NCBI Taxonomy" id="47759"/>
    <lineage>
        <taxon>Bacteria</taxon>
        <taxon>Bacillati</taxon>
        <taxon>Actinomycetota</taxon>
        <taxon>Actinomycetes</taxon>
        <taxon>Kitasatosporales</taxon>
        <taxon>Streptomycetaceae</taxon>
        <taxon>Streptomyces</taxon>
    </lineage>
</organism>
<sequence length="261" mass="26599">MSAIPPGSGPRPLPAVRRTGRAALVGAACTALAVALTGCGGESDPDAGTNGMGKLPAAKIEAKARAAAQRAETVRLSGSVVSQGRTYKLDMSLAKDGAKGELTTKAAAFQLLRIGEALYLKADAAFWAGEKSGRSGAPGQAAGKLDGKYVKVPAKDPVYQRFSGFTDKETLLAGLLGLHGKLTAGDRGDLGGVRTIRLAAGAGSGGTLDVSLEGTPYPLRLQRAGGAGVVRMADWGKRVDLKAPDKDQVVDYGARISGGDR</sequence>
<dbReference type="RefSeq" id="WP_371873582.1">
    <property type="nucleotide sequence ID" value="NZ_BLIR01000001.1"/>
</dbReference>
<reference evidence="1 2" key="1">
    <citation type="submission" date="2019-12" db="EMBL/GenBank/DDBJ databases">
        <title>Whole genome shotgun sequence of Streptomyces tubercidicus NBRC 13090.</title>
        <authorList>
            <person name="Ichikawa N."/>
            <person name="Kimura A."/>
            <person name="Kitahashi Y."/>
            <person name="Komaki H."/>
            <person name="Tamura T."/>
        </authorList>
    </citation>
    <scope>NUCLEOTIDE SEQUENCE [LARGE SCALE GENOMIC DNA]</scope>
    <source>
        <strain evidence="1 2">NBRC 13090</strain>
    </source>
</reference>